<feature type="chain" id="PRO_5004060320" description="Inverse autotransporter beta-domain domain-containing protein" evidence="1">
    <location>
        <begin position="27"/>
        <end position="131"/>
    </location>
</feature>
<dbReference type="KEGG" id="man:A11S_2332"/>
<gene>
    <name evidence="3" type="ORF">A11S_2332</name>
</gene>
<sequence length="131" mass="14746">MNSKSKALCSVGVITTLALFSWPAQAQDKWEPYIDLEGKIGNERDVGEIDLFMPLSQDDDTLFFSDLRLRTDNNSSSEGNFGLGLRQMLDHGWNVGAYGYFDRTAAKHPMIIISIRLHWAQSCWAKIGMCV</sequence>
<proteinExistence type="predicted"/>
<dbReference type="Proteomes" id="UP000011932">
    <property type="component" value="Chromosome"/>
</dbReference>
<dbReference type="InterPro" id="IPR024519">
    <property type="entry name" value="IAT_beta"/>
</dbReference>
<reference evidence="3 4" key="1">
    <citation type="journal article" date="2013" name="ISME J.">
        <title>By their genes ye shall know them: genomic signatures of predatory bacteria.</title>
        <authorList>
            <person name="Pasternak Z."/>
            <person name="Pietrokovski S."/>
            <person name="Rotem O."/>
            <person name="Gophna U."/>
            <person name="Lurie-Weinberger M.N."/>
            <person name="Jurkevitch E."/>
        </authorList>
    </citation>
    <scope>NUCLEOTIDE SEQUENCE [LARGE SCALE GENOMIC DNA]</scope>
    <source>
        <strain evidence="3">EPB</strain>
    </source>
</reference>
<evidence type="ECO:0000313" key="3">
    <source>
        <dbReference type="EMBL" id="AGH99127.1"/>
    </source>
</evidence>
<evidence type="ECO:0000259" key="2">
    <source>
        <dbReference type="Pfam" id="PF11924"/>
    </source>
</evidence>
<dbReference type="EMBL" id="CP003538">
    <property type="protein sequence ID" value="AGH99127.1"/>
    <property type="molecule type" value="Genomic_DNA"/>
</dbReference>
<dbReference type="Gene3D" id="2.40.160.160">
    <property type="entry name" value="Inverse autotransporter, beta-domain"/>
    <property type="match status" value="1"/>
</dbReference>
<organism evidence="3 4">
    <name type="scientific">Micavibrio aeruginosavorus EPB</name>
    <dbReference type="NCBI Taxonomy" id="349215"/>
    <lineage>
        <taxon>Bacteria</taxon>
        <taxon>Pseudomonadati</taxon>
        <taxon>Bdellovibrionota</taxon>
        <taxon>Bdellovibrionia</taxon>
        <taxon>Bdellovibrionales</taxon>
        <taxon>Pseudobdellovibrionaceae</taxon>
        <taxon>Micavibrio</taxon>
    </lineage>
</organism>
<protein>
    <recommendedName>
        <fullName evidence="2">Inverse autotransporter beta-domain domain-containing protein</fullName>
    </recommendedName>
</protein>
<dbReference type="STRING" id="349215.A11S_2332"/>
<dbReference type="AlphaFoldDB" id="M4VIB8"/>
<dbReference type="HOGENOM" id="CLU_1925143_0_0_5"/>
<keyword evidence="1" id="KW-0732">Signal</keyword>
<evidence type="ECO:0000313" key="4">
    <source>
        <dbReference type="Proteomes" id="UP000011932"/>
    </source>
</evidence>
<dbReference type="InterPro" id="IPR038177">
    <property type="entry name" value="IAT_beta_sf"/>
</dbReference>
<dbReference type="Pfam" id="PF11924">
    <property type="entry name" value="IAT_beta"/>
    <property type="match status" value="1"/>
</dbReference>
<name>M4VIB8_9BACT</name>
<accession>M4VIB8</accession>
<evidence type="ECO:0000256" key="1">
    <source>
        <dbReference type="SAM" id="SignalP"/>
    </source>
</evidence>
<feature type="signal peptide" evidence="1">
    <location>
        <begin position="1"/>
        <end position="26"/>
    </location>
</feature>
<feature type="domain" description="Inverse autotransporter beta-domain" evidence="2">
    <location>
        <begin position="44"/>
        <end position="105"/>
    </location>
</feature>